<dbReference type="Pfam" id="PF00072">
    <property type="entry name" value="Response_reg"/>
    <property type="match status" value="1"/>
</dbReference>
<dbReference type="GO" id="GO:0000976">
    <property type="term" value="F:transcription cis-regulatory region binding"/>
    <property type="evidence" value="ECO:0007669"/>
    <property type="project" value="TreeGrafter"/>
</dbReference>
<keyword evidence="2" id="KW-0902">Two-component regulatory system</keyword>
<dbReference type="InterPro" id="IPR011006">
    <property type="entry name" value="CheY-like_superfamily"/>
</dbReference>
<dbReference type="CDD" id="cd00383">
    <property type="entry name" value="trans_reg_C"/>
    <property type="match status" value="1"/>
</dbReference>
<evidence type="ECO:0000256" key="2">
    <source>
        <dbReference type="ARBA" id="ARBA00023012"/>
    </source>
</evidence>
<dbReference type="Proteomes" id="UP000197025">
    <property type="component" value="Unassembled WGS sequence"/>
</dbReference>
<dbReference type="CDD" id="cd17574">
    <property type="entry name" value="REC_OmpR"/>
    <property type="match status" value="1"/>
</dbReference>
<dbReference type="PROSITE" id="PS50110">
    <property type="entry name" value="RESPONSE_REGULATORY"/>
    <property type="match status" value="1"/>
</dbReference>
<keyword evidence="3" id="KW-0805">Transcription regulation</keyword>
<evidence type="ECO:0000259" key="9">
    <source>
        <dbReference type="PROSITE" id="PS51755"/>
    </source>
</evidence>
<dbReference type="FunCoup" id="A0A212R080">
    <property type="interactions" value="278"/>
</dbReference>
<evidence type="ECO:0000256" key="7">
    <source>
        <dbReference type="PROSITE-ProRule" id="PRU01091"/>
    </source>
</evidence>
<dbReference type="PROSITE" id="PS51755">
    <property type="entry name" value="OMPR_PHOB"/>
    <property type="match status" value="1"/>
</dbReference>
<dbReference type="SMART" id="SM00448">
    <property type="entry name" value="REC"/>
    <property type="match status" value="1"/>
</dbReference>
<name>A0A212R080_9CHLR</name>
<feature type="domain" description="OmpR/PhoB-type" evidence="9">
    <location>
        <begin position="128"/>
        <end position="227"/>
    </location>
</feature>
<dbReference type="GO" id="GO:0005829">
    <property type="term" value="C:cytosol"/>
    <property type="evidence" value="ECO:0007669"/>
    <property type="project" value="TreeGrafter"/>
</dbReference>
<dbReference type="SUPFAM" id="SSF52172">
    <property type="entry name" value="CheY-like"/>
    <property type="match status" value="1"/>
</dbReference>
<reference evidence="11" key="1">
    <citation type="submission" date="2017-06" db="EMBL/GenBank/DDBJ databases">
        <authorList>
            <person name="Varghese N."/>
            <person name="Submissions S."/>
        </authorList>
    </citation>
    <scope>NUCLEOTIDE SEQUENCE [LARGE SCALE GENOMIC DNA]</scope>
    <source>
        <strain evidence="11">JAD2</strain>
    </source>
</reference>
<dbReference type="InterPro" id="IPR001867">
    <property type="entry name" value="OmpR/PhoB-type_DNA-bd"/>
</dbReference>
<evidence type="ECO:0000256" key="6">
    <source>
        <dbReference type="PROSITE-ProRule" id="PRU00169"/>
    </source>
</evidence>
<dbReference type="GO" id="GO:0006355">
    <property type="term" value="P:regulation of DNA-templated transcription"/>
    <property type="evidence" value="ECO:0007669"/>
    <property type="project" value="InterPro"/>
</dbReference>
<dbReference type="InterPro" id="IPR036388">
    <property type="entry name" value="WH-like_DNA-bd_sf"/>
</dbReference>
<dbReference type="RefSeq" id="WP_088571197.1">
    <property type="nucleotide sequence ID" value="NZ_FYEK01000027.1"/>
</dbReference>
<dbReference type="SMART" id="SM00862">
    <property type="entry name" value="Trans_reg_C"/>
    <property type="match status" value="1"/>
</dbReference>
<sequence length="229" mass="26372">MSPTLLVIDDDREFIDLLRKRLEGAGYRILAALDGETGLRMLESERPDLVILDIMMPGMDGYEVCRRIRQVSEVPILMLTAKGMTPDVVRGLEVGADDYVTKPYETDVLLARIRALLRRAQRQPPPEQGVYRCGEIVLDLDQHTVTVAGRPVSLTPLEFRLLSVMMRNPGRLLPHRYLLTQVWGPEYAEDVDNLKLYIHYLRQKIEPDPRHPRYILTEWGIGYRFQCEG</sequence>
<dbReference type="InterPro" id="IPR001789">
    <property type="entry name" value="Sig_transdc_resp-reg_receiver"/>
</dbReference>
<evidence type="ECO:0000313" key="11">
    <source>
        <dbReference type="Proteomes" id="UP000197025"/>
    </source>
</evidence>
<dbReference type="FunFam" id="3.40.50.2300:FF:000001">
    <property type="entry name" value="DNA-binding response regulator PhoB"/>
    <property type="match status" value="1"/>
</dbReference>
<protein>
    <submittedName>
        <fullName evidence="10">Two-component system, OmpR family, KDP operon response regulator KdpE</fullName>
    </submittedName>
</protein>
<dbReference type="GO" id="GO:0000156">
    <property type="term" value="F:phosphorelay response regulator activity"/>
    <property type="evidence" value="ECO:0007669"/>
    <property type="project" value="TreeGrafter"/>
</dbReference>
<feature type="DNA-binding region" description="OmpR/PhoB-type" evidence="7">
    <location>
        <begin position="128"/>
        <end position="227"/>
    </location>
</feature>
<proteinExistence type="predicted"/>
<evidence type="ECO:0000256" key="5">
    <source>
        <dbReference type="ARBA" id="ARBA00023163"/>
    </source>
</evidence>
<dbReference type="GO" id="GO:0032993">
    <property type="term" value="C:protein-DNA complex"/>
    <property type="evidence" value="ECO:0007669"/>
    <property type="project" value="TreeGrafter"/>
</dbReference>
<organism evidence="10 11">
    <name type="scientific">Thermoflexus hugenholtzii JAD2</name>
    <dbReference type="NCBI Taxonomy" id="877466"/>
    <lineage>
        <taxon>Bacteria</taxon>
        <taxon>Bacillati</taxon>
        <taxon>Chloroflexota</taxon>
        <taxon>Thermoflexia</taxon>
        <taxon>Thermoflexales</taxon>
        <taxon>Thermoflexaceae</taxon>
        <taxon>Thermoflexus</taxon>
    </lineage>
</organism>
<dbReference type="InterPro" id="IPR039420">
    <property type="entry name" value="WalR-like"/>
</dbReference>
<dbReference type="InParanoid" id="A0A212R080"/>
<keyword evidence="5" id="KW-0804">Transcription</keyword>
<evidence type="ECO:0000259" key="8">
    <source>
        <dbReference type="PROSITE" id="PS50110"/>
    </source>
</evidence>
<dbReference type="Gene3D" id="1.10.10.10">
    <property type="entry name" value="Winged helix-like DNA-binding domain superfamily/Winged helix DNA-binding domain"/>
    <property type="match status" value="1"/>
</dbReference>
<accession>A0A212R080</accession>
<dbReference type="Gene3D" id="3.40.50.2300">
    <property type="match status" value="1"/>
</dbReference>
<dbReference type="PANTHER" id="PTHR48111:SF50">
    <property type="entry name" value="KDP OPERON TRANSCRIPTIONAL REGULATORY PROTEIN KDPE"/>
    <property type="match status" value="1"/>
</dbReference>
<evidence type="ECO:0000256" key="1">
    <source>
        <dbReference type="ARBA" id="ARBA00022553"/>
    </source>
</evidence>
<evidence type="ECO:0000256" key="3">
    <source>
        <dbReference type="ARBA" id="ARBA00023015"/>
    </source>
</evidence>
<dbReference type="EMBL" id="FYEK01000027">
    <property type="protein sequence ID" value="SNB65250.1"/>
    <property type="molecule type" value="Genomic_DNA"/>
</dbReference>
<keyword evidence="4 7" id="KW-0238">DNA-binding</keyword>
<keyword evidence="11" id="KW-1185">Reference proteome</keyword>
<evidence type="ECO:0000313" key="10">
    <source>
        <dbReference type="EMBL" id="SNB65250.1"/>
    </source>
</evidence>
<feature type="modified residue" description="4-aspartylphosphate" evidence="6">
    <location>
        <position position="53"/>
    </location>
</feature>
<dbReference type="OrthoDB" id="9790442at2"/>
<feature type="domain" description="Response regulatory" evidence="8">
    <location>
        <begin position="4"/>
        <end position="117"/>
    </location>
</feature>
<dbReference type="AlphaFoldDB" id="A0A212R080"/>
<dbReference type="Pfam" id="PF00486">
    <property type="entry name" value="Trans_reg_C"/>
    <property type="match status" value="1"/>
</dbReference>
<dbReference type="Gene3D" id="6.10.250.690">
    <property type="match status" value="1"/>
</dbReference>
<keyword evidence="1 6" id="KW-0597">Phosphoprotein</keyword>
<dbReference type="PANTHER" id="PTHR48111">
    <property type="entry name" value="REGULATOR OF RPOS"/>
    <property type="match status" value="1"/>
</dbReference>
<evidence type="ECO:0000256" key="4">
    <source>
        <dbReference type="ARBA" id="ARBA00023125"/>
    </source>
</evidence>
<gene>
    <name evidence="10" type="ORF">SAMN02746019_00009540</name>
</gene>